<keyword evidence="2" id="KW-1185">Reference proteome</keyword>
<dbReference type="Proteomes" id="UP001164746">
    <property type="component" value="Chromosome 6"/>
</dbReference>
<sequence length="167" mass="19242">DRSPNLHHHDFVGSVELSSLDLVDPEVDICTRCKTLRVPGSARGRGLISITSERIRECREKVSFHVGAHKLNKKDKLIGKKPDVYLEISRSIDNVTFHPIYRMETDKKTQHPRFPLNLNLSENLLNVEANFVFKSNTTGDWWVYLGVFCAVMVFKNESEKAYLIRKE</sequence>
<accession>A0ABY7ED23</accession>
<gene>
    <name evidence="1" type="ORF">MAR_017728</name>
</gene>
<feature type="non-terminal residue" evidence="1">
    <location>
        <position position="167"/>
    </location>
</feature>
<organism evidence="1 2">
    <name type="scientific">Mya arenaria</name>
    <name type="common">Soft-shell clam</name>
    <dbReference type="NCBI Taxonomy" id="6604"/>
    <lineage>
        <taxon>Eukaryota</taxon>
        <taxon>Metazoa</taxon>
        <taxon>Spiralia</taxon>
        <taxon>Lophotrochozoa</taxon>
        <taxon>Mollusca</taxon>
        <taxon>Bivalvia</taxon>
        <taxon>Autobranchia</taxon>
        <taxon>Heteroconchia</taxon>
        <taxon>Euheterodonta</taxon>
        <taxon>Imparidentia</taxon>
        <taxon>Neoheterodontei</taxon>
        <taxon>Myida</taxon>
        <taxon>Myoidea</taxon>
        <taxon>Myidae</taxon>
        <taxon>Mya</taxon>
    </lineage>
</organism>
<evidence type="ECO:0000313" key="2">
    <source>
        <dbReference type="Proteomes" id="UP001164746"/>
    </source>
</evidence>
<dbReference type="EMBL" id="CP111017">
    <property type="protein sequence ID" value="WAR07770.1"/>
    <property type="molecule type" value="Genomic_DNA"/>
</dbReference>
<name>A0ABY7ED23_MYAAR</name>
<proteinExistence type="predicted"/>
<evidence type="ECO:0000313" key="1">
    <source>
        <dbReference type="EMBL" id="WAR07770.1"/>
    </source>
</evidence>
<reference evidence="1" key="1">
    <citation type="submission" date="2022-11" db="EMBL/GenBank/DDBJ databases">
        <title>Centuries of genome instability and evolution in soft-shell clam transmissible cancer (bioRxiv).</title>
        <authorList>
            <person name="Hart S.F.M."/>
            <person name="Yonemitsu M.A."/>
            <person name="Giersch R.M."/>
            <person name="Beal B.F."/>
            <person name="Arriagada G."/>
            <person name="Davis B.W."/>
            <person name="Ostrander E.A."/>
            <person name="Goff S.P."/>
            <person name="Metzger M.J."/>
        </authorList>
    </citation>
    <scope>NUCLEOTIDE SEQUENCE</scope>
    <source>
        <strain evidence="1">MELC-2E11</strain>
        <tissue evidence="1">Siphon/mantle</tissue>
    </source>
</reference>
<protein>
    <submittedName>
        <fullName evidence="1">CPNE1-like protein</fullName>
    </submittedName>
</protein>
<feature type="non-terminal residue" evidence="1">
    <location>
        <position position="1"/>
    </location>
</feature>